<evidence type="ECO:0000313" key="3">
    <source>
        <dbReference type="Proteomes" id="UP000235672"/>
    </source>
</evidence>
<reference evidence="2 3" key="1">
    <citation type="submission" date="2016-05" db="EMBL/GenBank/DDBJ databases">
        <title>A degradative enzymes factory behind the ericoid mycorrhizal symbiosis.</title>
        <authorList>
            <consortium name="DOE Joint Genome Institute"/>
            <person name="Martino E."/>
            <person name="Morin E."/>
            <person name="Grelet G."/>
            <person name="Kuo A."/>
            <person name="Kohler A."/>
            <person name="Daghino S."/>
            <person name="Barry K."/>
            <person name="Choi C."/>
            <person name="Cichocki N."/>
            <person name="Clum A."/>
            <person name="Copeland A."/>
            <person name="Hainaut M."/>
            <person name="Haridas S."/>
            <person name="Labutti K."/>
            <person name="Lindquist E."/>
            <person name="Lipzen A."/>
            <person name="Khouja H.-R."/>
            <person name="Murat C."/>
            <person name="Ohm R."/>
            <person name="Olson A."/>
            <person name="Spatafora J."/>
            <person name="Veneault-Fourrey C."/>
            <person name="Henrissat B."/>
            <person name="Grigoriev I."/>
            <person name="Martin F."/>
            <person name="Perotto S."/>
        </authorList>
    </citation>
    <scope>NUCLEOTIDE SEQUENCE [LARGE SCALE GENOMIC DNA]</scope>
    <source>
        <strain evidence="2 3">UAMH 7357</strain>
    </source>
</reference>
<evidence type="ECO:0000256" key="1">
    <source>
        <dbReference type="SAM" id="SignalP"/>
    </source>
</evidence>
<name>A0A2J6Q0Q4_9HELO</name>
<sequence>MHLTNTLCALILAVTVSSVALPNAEPIAAAVANAQWDNDWGCGERGQPCGKVKRAAEAFAEALAEPNAQPELDSPYARYARQLTRDLAAVVAETQDDPVKYFASLALRDDSDLDKRDALAEAGWGWGERGQPCGKAKRDADPAAWDWGCGERGQPCGKLRRAAEAIAEAVAVPESEAWDWGCGERGQPCGKAKRDALALAHAADIILRTI</sequence>
<protein>
    <recommendedName>
        <fullName evidence="4">Clock-controlled pheromone ccg-4</fullName>
    </recommendedName>
</protein>
<feature type="signal peptide" evidence="1">
    <location>
        <begin position="1"/>
        <end position="24"/>
    </location>
</feature>
<proteinExistence type="predicted"/>
<organism evidence="2 3">
    <name type="scientific">Hyaloscypha hepaticicola</name>
    <dbReference type="NCBI Taxonomy" id="2082293"/>
    <lineage>
        <taxon>Eukaryota</taxon>
        <taxon>Fungi</taxon>
        <taxon>Dikarya</taxon>
        <taxon>Ascomycota</taxon>
        <taxon>Pezizomycotina</taxon>
        <taxon>Leotiomycetes</taxon>
        <taxon>Helotiales</taxon>
        <taxon>Hyaloscyphaceae</taxon>
        <taxon>Hyaloscypha</taxon>
    </lineage>
</organism>
<dbReference type="Proteomes" id="UP000235672">
    <property type="component" value="Unassembled WGS sequence"/>
</dbReference>
<dbReference type="AlphaFoldDB" id="A0A2J6Q0Q4"/>
<keyword evidence="1" id="KW-0732">Signal</keyword>
<dbReference type="OrthoDB" id="3641074at2759"/>
<dbReference type="EMBL" id="KZ613488">
    <property type="protein sequence ID" value="PMD19774.1"/>
    <property type="molecule type" value="Genomic_DNA"/>
</dbReference>
<evidence type="ECO:0000313" key="2">
    <source>
        <dbReference type="EMBL" id="PMD19774.1"/>
    </source>
</evidence>
<gene>
    <name evidence="2" type="ORF">NA56DRAFT_647067</name>
</gene>
<evidence type="ECO:0008006" key="4">
    <source>
        <dbReference type="Google" id="ProtNLM"/>
    </source>
</evidence>
<dbReference type="STRING" id="1745343.A0A2J6Q0Q4"/>
<accession>A0A2J6Q0Q4</accession>
<keyword evidence="3" id="KW-1185">Reference proteome</keyword>
<feature type="chain" id="PRO_5014448452" description="Clock-controlled pheromone ccg-4" evidence="1">
    <location>
        <begin position="25"/>
        <end position="210"/>
    </location>
</feature>